<evidence type="ECO:0000256" key="5">
    <source>
        <dbReference type="ARBA" id="ARBA00022842"/>
    </source>
</evidence>
<evidence type="ECO:0000313" key="8">
    <source>
        <dbReference type="Proteomes" id="UP000177103"/>
    </source>
</evidence>
<keyword evidence="4" id="KW-0479">Metal-binding</keyword>
<keyword evidence="5" id="KW-0460">Magnesium</keyword>
<evidence type="ECO:0008006" key="9">
    <source>
        <dbReference type="Google" id="ProtNLM"/>
    </source>
</evidence>
<organism evidence="7 8">
    <name type="scientific">Candidatus Woykebacteria bacterium RBG_13_40_7b</name>
    <dbReference type="NCBI Taxonomy" id="1802594"/>
    <lineage>
        <taxon>Bacteria</taxon>
        <taxon>Candidatus Woykeibacteriota</taxon>
    </lineage>
</organism>
<dbReference type="PROSITE" id="PS00723">
    <property type="entry name" value="POLYPRENYL_SYNTHASE_1"/>
    <property type="match status" value="1"/>
</dbReference>
<dbReference type="InterPro" id="IPR033749">
    <property type="entry name" value="Polyprenyl_synt_CS"/>
</dbReference>
<dbReference type="SFLD" id="SFLDG01017">
    <property type="entry name" value="Polyprenyl_Transferase_Like"/>
    <property type="match status" value="1"/>
</dbReference>
<reference evidence="7 8" key="1">
    <citation type="journal article" date="2016" name="Nat. Commun.">
        <title>Thousands of microbial genomes shed light on interconnected biogeochemical processes in an aquifer system.</title>
        <authorList>
            <person name="Anantharaman K."/>
            <person name="Brown C.T."/>
            <person name="Hug L.A."/>
            <person name="Sharon I."/>
            <person name="Castelle C.J."/>
            <person name="Probst A.J."/>
            <person name="Thomas B.C."/>
            <person name="Singh A."/>
            <person name="Wilkins M.J."/>
            <person name="Karaoz U."/>
            <person name="Brodie E.L."/>
            <person name="Williams K.H."/>
            <person name="Hubbard S.S."/>
            <person name="Banfield J.F."/>
        </authorList>
    </citation>
    <scope>NUCLEOTIDE SEQUENCE [LARGE SCALE GENOMIC DNA]</scope>
</reference>
<evidence type="ECO:0000256" key="6">
    <source>
        <dbReference type="RuleBase" id="RU004466"/>
    </source>
</evidence>
<dbReference type="Pfam" id="PF00348">
    <property type="entry name" value="polyprenyl_synt"/>
    <property type="match status" value="1"/>
</dbReference>
<evidence type="ECO:0000313" key="7">
    <source>
        <dbReference type="EMBL" id="OGY24608.1"/>
    </source>
</evidence>
<protein>
    <recommendedName>
        <fullName evidence="9">Polyprenyl synthetase</fullName>
    </recommendedName>
</protein>
<evidence type="ECO:0000256" key="3">
    <source>
        <dbReference type="ARBA" id="ARBA00022679"/>
    </source>
</evidence>
<comment type="cofactor">
    <cofactor evidence="1">
        <name>Mg(2+)</name>
        <dbReference type="ChEBI" id="CHEBI:18420"/>
    </cofactor>
</comment>
<dbReference type="InterPro" id="IPR008949">
    <property type="entry name" value="Isoprenoid_synthase_dom_sf"/>
</dbReference>
<dbReference type="EMBL" id="MHCQ01000020">
    <property type="protein sequence ID" value="OGY24608.1"/>
    <property type="molecule type" value="Genomic_DNA"/>
</dbReference>
<name>A0A1G1WA79_9BACT</name>
<evidence type="ECO:0000256" key="2">
    <source>
        <dbReference type="ARBA" id="ARBA00006706"/>
    </source>
</evidence>
<dbReference type="InterPro" id="IPR000092">
    <property type="entry name" value="Polyprenyl_synt"/>
</dbReference>
<dbReference type="CDD" id="cd00685">
    <property type="entry name" value="Trans_IPPS_HT"/>
    <property type="match status" value="1"/>
</dbReference>
<dbReference type="GO" id="GO:0004659">
    <property type="term" value="F:prenyltransferase activity"/>
    <property type="evidence" value="ECO:0007669"/>
    <property type="project" value="InterPro"/>
</dbReference>
<dbReference type="PANTHER" id="PTHR12001:SF85">
    <property type="entry name" value="SHORT CHAIN ISOPRENYL DIPHOSPHATE SYNTHASE"/>
    <property type="match status" value="1"/>
</dbReference>
<keyword evidence="3 6" id="KW-0808">Transferase</keyword>
<dbReference type="GO" id="GO:0046872">
    <property type="term" value="F:metal ion binding"/>
    <property type="evidence" value="ECO:0007669"/>
    <property type="project" value="UniProtKB-KW"/>
</dbReference>
<dbReference type="AlphaFoldDB" id="A0A1G1WA79"/>
<evidence type="ECO:0000256" key="4">
    <source>
        <dbReference type="ARBA" id="ARBA00022723"/>
    </source>
</evidence>
<gene>
    <name evidence="7" type="ORF">A2Y57_02010</name>
</gene>
<proteinExistence type="inferred from homology"/>
<sequence>MDTEKFLNELKVKVDEQIFAFLSEKKKEFKGIKESLDLINEIERFLKIGGKRLRPTFVYVGYLSSGGKKNTDIFKISASVEFIHTFALIHDDIMDQSLLRRGQPTTYHLFSKKYGEHFGISAAILAGDLAKSFADDILSKSRFPKTRIVDAMQYLSLLKEEVEIGQYLDIFPRSKKIYTEKEVLEIAKYKAGKYTVERPLHLGAALAGAEKEVFEALSDYGIPLGIAFQIQDDILGTFGEEEVMGKVADLDIKEGKKTLLSVKAWEWANNSQRKILAEVLGDRGASLEKIEMVREIFKATGSYDFAKDKAADLIFQAKKALEKAPVTREGKEYLSAAADFLLERKY</sequence>
<evidence type="ECO:0000256" key="1">
    <source>
        <dbReference type="ARBA" id="ARBA00001946"/>
    </source>
</evidence>
<dbReference type="Proteomes" id="UP000177103">
    <property type="component" value="Unassembled WGS sequence"/>
</dbReference>
<dbReference type="SFLD" id="SFLDS00005">
    <property type="entry name" value="Isoprenoid_Synthase_Type_I"/>
    <property type="match status" value="1"/>
</dbReference>
<dbReference type="Gene3D" id="1.10.600.10">
    <property type="entry name" value="Farnesyl Diphosphate Synthase"/>
    <property type="match status" value="1"/>
</dbReference>
<dbReference type="GO" id="GO:0008299">
    <property type="term" value="P:isoprenoid biosynthetic process"/>
    <property type="evidence" value="ECO:0007669"/>
    <property type="project" value="InterPro"/>
</dbReference>
<dbReference type="SUPFAM" id="SSF48576">
    <property type="entry name" value="Terpenoid synthases"/>
    <property type="match status" value="1"/>
</dbReference>
<comment type="similarity">
    <text evidence="2 6">Belongs to the FPP/GGPP synthase family.</text>
</comment>
<dbReference type="PROSITE" id="PS00444">
    <property type="entry name" value="POLYPRENYL_SYNTHASE_2"/>
    <property type="match status" value="1"/>
</dbReference>
<comment type="caution">
    <text evidence="7">The sequence shown here is derived from an EMBL/GenBank/DDBJ whole genome shotgun (WGS) entry which is preliminary data.</text>
</comment>
<dbReference type="PANTHER" id="PTHR12001">
    <property type="entry name" value="GERANYLGERANYL PYROPHOSPHATE SYNTHASE"/>
    <property type="match status" value="1"/>
</dbReference>
<accession>A0A1G1WA79</accession>